<dbReference type="Gene3D" id="3.40.50.150">
    <property type="entry name" value="Vaccinia Virus protein VP39"/>
    <property type="match status" value="1"/>
</dbReference>
<dbReference type="InterPro" id="IPR029063">
    <property type="entry name" value="SAM-dependent_MTases_sf"/>
</dbReference>
<comment type="pathway">
    <text evidence="7">tRNA modification; N(7)-methylguanine-tRNA biosynthesis.</text>
</comment>
<dbReference type="RefSeq" id="WP_021687810.1">
    <property type="nucleotide sequence ID" value="NZ_KI260569.1"/>
</dbReference>
<feature type="binding site" evidence="7">
    <location>
        <position position="151"/>
    </location>
    <ligand>
        <name>substrate</name>
    </ligand>
</feature>
<keyword evidence="6 7" id="KW-0819">tRNA processing</keyword>
<feature type="binding site" evidence="7">
    <location>
        <position position="40"/>
    </location>
    <ligand>
        <name>S-adenosyl-L-methionine</name>
        <dbReference type="ChEBI" id="CHEBI:59789"/>
    </ligand>
</feature>
<keyword evidence="4 7" id="KW-0808">Transferase</keyword>
<keyword evidence="3 7" id="KW-0489">Methyltransferase</keyword>
<organism evidence="8 9">
    <name type="scientific">Treponema lecithinolyticum ATCC 700332</name>
    <dbReference type="NCBI Taxonomy" id="1321815"/>
    <lineage>
        <taxon>Bacteria</taxon>
        <taxon>Pseudomonadati</taxon>
        <taxon>Spirochaetota</taxon>
        <taxon>Spirochaetia</taxon>
        <taxon>Spirochaetales</taxon>
        <taxon>Treponemataceae</taxon>
        <taxon>Treponema</taxon>
    </lineage>
</organism>
<proteinExistence type="inferred from homology"/>
<evidence type="ECO:0000256" key="3">
    <source>
        <dbReference type="ARBA" id="ARBA00022603"/>
    </source>
</evidence>
<keyword evidence="9" id="KW-1185">Reference proteome</keyword>
<dbReference type="HAMAP" id="MF_01057">
    <property type="entry name" value="tRNA_methyltr_TrmB"/>
    <property type="match status" value="1"/>
</dbReference>
<feature type="binding site" evidence="7">
    <location>
        <begin position="186"/>
        <end position="189"/>
    </location>
    <ligand>
        <name>substrate</name>
    </ligand>
</feature>
<dbReference type="PANTHER" id="PTHR23417">
    <property type="entry name" value="3-DEOXY-D-MANNO-OCTULOSONIC-ACID TRANSFERASE/TRNA GUANINE-N 7 - -METHYLTRANSFERASE"/>
    <property type="match status" value="1"/>
</dbReference>
<dbReference type="InterPro" id="IPR055361">
    <property type="entry name" value="tRNA_methyltr_TrmB_bact"/>
</dbReference>
<dbReference type="NCBIfam" id="TIGR00091">
    <property type="entry name" value="tRNA (guanosine(46)-N7)-methyltransferase TrmB"/>
    <property type="match status" value="1"/>
</dbReference>
<keyword evidence="5 7" id="KW-0949">S-adenosyl-L-methionine</keyword>
<feature type="binding site" evidence="7">
    <location>
        <position position="119"/>
    </location>
    <ligand>
        <name>substrate</name>
    </ligand>
</feature>
<comment type="caution">
    <text evidence="7">Lacks conserved residue(s) required for the propagation of feature annotation.</text>
</comment>
<evidence type="ECO:0000256" key="4">
    <source>
        <dbReference type="ARBA" id="ARBA00022679"/>
    </source>
</evidence>
<evidence type="ECO:0000313" key="8">
    <source>
        <dbReference type="EMBL" id="ERJ91951.1"/>
    </source>
</evidence>
<evidence type="ECO:0000256" key="5">
    <source>
        <dbReference type="ARBA" id="ARBA00022691"/>
    </source>
</evidence>
<comment type="similarity">
    <text evidence="7">Belongs to the class I-like SAM-binding methyltransferase superfamily. TrmB family.</text>
</comment>
<evidence type="ECO:0000256" key="7">
    <source>
        <dbReference type="HAMAP-Rule" id="MF_01057"/>
    </source>
</evidence>
<dbReference type="EC" id="2.1.1.33" evidence="7"/>
<dbReference type="PROSITE" id="PS51625">
    <property type="entry name" value="SAM_MT_TRMB"/>
    <property type="match status" value="1"/>
</dbReference>
<comment type="catalytic activity">
    <reaction evidence="1 7">
        <text>guanosine(46) in tRNA + S-adenosyl-L-methionine = N(7)-methylguanosine(46) in tRNA + S-adenosyl-L-homocysteine</text>
        <dbReference type="Rhea" id="RHEA:42708"/>
        <dbReference type="Rhea" id="RHEA-COMP:10188"/>
        <dbReference type="Rhea" id="RHEA-COMP:10189"/>
        <dbReference type="ChEBI" id="CHEBI:57856"/>
        <dbReference type="ChEBI" id="CHEBI:59789"/>
        <dbReference type="ChEBI" id="CHEBI:74269"/>
        <dbReference type="ChEBI" id="CHEBI:74480"/>
        <dbReference type="EC" id="2.1.1.33"/>
    </reaction>
</comment>
<accession>A0ABN0NX27</accession>
<dbReference type="PANTHER" id="PTHR23417:SF14">
    <property type="entry name" value="PENTACOTRIPEPTIDE-REPEAT REGION OF PRORP DOMAIN-CONTAINING PROTEIN"/>
    <property type="match status" value="1"/>
</dbReference>
<evidence type="ECO:0000256" key="1">
    <source>
        <dbReference type="ARBA" id="ARBA00000142"/>
    </source>
</evidence>
<dbReference type="EMBL" id="AWVH01000039">
    <property type="protein sequence ID" value="ERJ91951.1"/>
    <property type="molecule type" value="Genomic_DNA"/>
</dbReference>
<dbReference type="SUPFAM" id="SSF53335">
    <property type="entry name" value="S-adenosyl-L-methionine-dependent methyltransferases"/>
    <property type="match status" value="1"/>
</dbReference>
<feature type="binding site" evidence="7">
    <location>
        <position position="115"/>
    </location>
    <ligand>
        <name>S-adenosyl-L-methionine</name>
        <dbReference type="ChEBI" id="CHEBI:59789"/>
    </ligand>
</feature>
<dbReference type="InterPro" id="IPR003358">
    <property type="entry name" value="tRNA_(Gua-N-7)_MeTrfase_Trmb"/>
</dbReference>
<protein>
    <recommendedName>
        <fullName evidence="7">tRNA (guanine-N(7)-)-methyltransferase</fullName>
        <ecNumber evidence="7">2.1.1.33</ecNumber>
    </recommendedName>
    <alternativeName>
        <fullName evidence="7">tRNA (guanine(46)-N(7))-methyltransferase</fullName>
    </alternativeName>
    <alternativeName>
        <fullName evidence="7">tRNA(m7G46)-methyltransferase</fullName>
    </alternativeName>
</protein>
<comment type="function">
    <text evidence="2 7">Catalyzes the formation of N(7)-methylguanine at position 46 (m7G46) in tRNA.</text>
</comment>
<sequence length="212" mass="24398">MTAAQQRDYETLSGRWCIPFSQSHINYSDIFGNTNNVVAEIGFGMGQATARIAEENPLTNYLGIEVHRPGIGRLLGEIKNRNLSNLFIVEYDAVEVFQYMIPDNSLAGIHVFFPDPWPKKRHHKRRLIKRPFTDLLCSKLASGAYVYVVTDWEEYAYFACEELEATQGLKNRYDRFAPVQAWRPPTKFETKGKNTGHDIFELVFEKKDGAKR</sequence>
<reference evidence="8 9" key="1">
    <citation type="submission" date="2013-08" db="EMBL/GenBank/DDBJ databases">
        <authorList>
            <person name="Weinstock G."/>
            <person name="Sodergren E."/>
            <person name="Wylie T."/>
            <person name="Fulton L."/>
            <person name="Fulton R."/>
            <person name="Fronick C."/>
            <person name="O'Laughlin M."/>
            <person name="Godfrey J."/>
            <person name="Miner T."/>
            <person name="Herter B."/>
            <person name="Appelbaum E."/>
            <person name="Cordes M."/>
            <person name="Lek S."/>
            <person name="Wollam A."/>
            <person name="Pepin K.H."/>
            <person name="Palsikar V.B."/>
            <person name="Mitreva M."/>
            <person name="Wilson R.K."/>
        </authorList>
    </citation>
    <scope>NUCLEOTIDE SEQUENCE [LARGE SCALE GENOMIC DNA]</scope>
    <source>
        <strain evidence="8 9">ATCC 700332</strain>
    </source>
</reference>
<feature type="binding site" evidence="7">
    <location>
        <position position="92"/>
    </location>
    <ligand>
        <name>S-adenosyl-L-methionine</name>
        <dbReference type="ChEBI" id="CHEBI:59789"/>
    </ligand>
</feature>
<gene>
    <name evidence="7" type="primary">trmB</name>
    <name evidence="8" type="ORF">HMPREF9193_01609</name>
</gene>
<comment type="caution">
    <text evidence="8">The sequence shown here is derived from an EMBL/GenBank/DDBJ whole genome shotgun (WGS) entry which is preliminary data.</text>
</comment>
<evidence type="ECO:0000256" key="6">
    <source>
        <dbReference type="ARBA" id="ARBA00022694"/>
    </source>
</evidence>
<dbReference type="Pfam" id="PF02390">
    <property type="entry name" value="Methyltransf_4"/>
    <property type="match status" value="1"/>
</dbReference>
<evidence type="ECO:0000256" key="2">
    <source>
        <dbReference type="ARBA" id="ARBA00003015"/>
    </source>
</evidence>
<dbReference type="Proteomes" id="UP000016649">
    <property type="component" value="Unassembled WGS sequence"/>
</dbReference>
<feature type="binding site" evidence="7">
    <location>
        <position position="65"/>
    </location>
    <ligand>
        <name>S-adenosyl-L-methionine</name>
        <dbReference type="ChEBI" id="CHEBI:59789"/>
    </ligand>
</feature>
<name>A0ABN0NX27_TRELE</name>
<evidence type="ECO:0000313" key="9">
    <source>
        <dbReference type="Proteomes" id="UP000016649"/>
    </source>
</evidence>